<dbReference type="Pfam" id="PF24626">
    <property type="entry name" value="SH3_Tf2-1"/>
    <property type="match status" value="1"/>
</dbReference>
<proteinExistence type="predicted"/>
<name>A0A6A5AW74_APHAT</name>
<dbReference type="EMBL" id="VJMI01003248">
    <property type="protein sequence ID" value="KAF0774725.1"/>
    <property type="molecule type" value="Genomic_DNA"/>
</dbReference>
<protein>
    <recommendedName>
        <fullName evidence="2">Tf2-1-like SH3-like domain-containing protein</fullName>
    </recommendedName>
</protein>
<evidence type="ECO:0000313" key="3">
    <source>
        <dbReference type="EMBL" id="KAF0774725.1"/>
    </source>
</evidence>
<evidence type="ECO:0000256" key="1">
    <source>
        <dbReference type="SAM" id="MobiDB-lite"/>
    </source>
</evidence>
<evidence type="ECO:0000259" key="2">
    <source>
        <dbReference type="Pfam" id="PF24626"/>
    </source>
</evidence>
<reference evidence="3 4" key="1">
    <citation type="submission" date="2019-06" db="EMBL/GenBank/DDBJ databases">
        <title>Genomics analysis of Aphanomyces spp. identifies a new class of oomycete effector associated with host adaptation.</title>
        <authorList>
            <person name="Gaulin E."/>
        </authorList>
    </citation>
    <scope>NUCLEOTIDE SEQUENCE [LARGE SCALE GENOMIC DNA]</scope>
    <source>
        <strain evidence="3 4">E</strain>
    </source>
</reference>
<accession>A0A6A5AW74</accession>
<dbReference type="VEuPathDB" id="FungiDB:H257_09098"/>
<dbReference type="InterPro" id="IPR056924">
    <property type="entry name" value="SH3_Tf2-1"/>
</dbReference>
<dbReference type="Proteomes" id="UP000469452">
    <property type="component" value="Unassembled WGS sequence"/>
</dbReference>
<feature type="region of interest" description="Disordered" evidence="1">
    <location>
        <begin position="154"/>
        <end position="219"/>
    </location>
</feature>
<evidence type="ECO:0000313" key="4">
    <source>
        <dbReference type="Proteomes" id="UP000469452"/>
    </source>
</evidence>
<dbReference type="AlphaFoldDB" id="A0A6A5AW74"/>
<sequence length="219" mass="23265">MLEGSISSGGGVTSWLRSAGVLSNAPSRTLETIQSFLSRRVSVMKQIHDSIAAAQHRQSTQANKHGRSNLASFAVGEQVLLHKSAVPAHAFRARAVGMSSDVKLRSAWHGPFTVLRVVSPTNYKLDLPTSWQIHPTFYVGKLKRYLPLLSTPTTDEVTATDPSDHAAALPLPPPPSSPPPPTPQPSPPSTSAPPLVAAPQSPAPDNLRLLAAPPLSIDH</sequence>
<feature type="domain" description="Tf2-1-like SH3-like" evidence="2">
    <location>
        <begin position="77"/>
        <end position="145"/>
    </location>
</feature>
<comment type="caution">
    <text evidence="3">The sequence shown here is derived from an EMBL/GenBank/DDBJ whole genome shotgun (WGS) entry which is preliminary data.</text>
</comment>
<organism evidence="3 4">
    <name type="scientific">Aphanomyces astaci</name>
    <name type="common">Crayfish plague agent</name>
    <dbReference type="NCBI Taxonomy" id="112090"/>
    <lineage>
        <taxon>Eukaryota</taxon>
        <taxon>Sar</taxon>
        <taxon>Stramenopiles</taxon>
        <taxon>Oomycota</taxon>
        <taxon>Saprolegniomycetes</taxon>
        <taxon>Saprolegniales</taxon>
        <taxon>Verrucalvaceae</taxon>
        <taxon>Aphanomyces</taxon>
    </lineage>
</organism>
<feature type="non-terminal residue" evidence="3">
    <location>
        <position position="219"/>
    </location>
</feature>
<gene>
    <name evidence="3" type="ORF">AaE_001575</name>
</gene>
<feature type="compositionally biased region" description="Pro residues" evidence="1">
    <location>
        <begin position="170"/>
        <end position="191"/>
    </location>
</feature>